<organism evidence="1 2">
    <name type="scientific">Pyrococcus abyssi (strain GE5 / Orsay)</name>
    <dbReference type="NCBI Taxonomy" id="272844"/>
    <lineage>
        <taxon>Archaea</taxon>
        <taxon>Methanobacteriati</taxon>
        <taxon>Methanobacteriota</taxon>
        <taxon>Thermococci</taxon>
        <taxon>Thermococcales</taxon>
        <taxon>Thermococcaceae</taxon>
        <taxon>Pyrococcus</taxon>
    </lineage>
</organism>
<protein>
    <submittedName>
        <fullName evidence="1">Uncharacterized protein</fullName>
    </submittedName>
</protein>
<sequence>MRETWESGKQMLSRLENIVSAVNKLNSITDEDIIMAVRKMKGRITCPYCKSPNIVKIGYIMRSGNFKIQRYKCKNCNRTFTELDGTPLKGAHSLKDIVIVAYLTLDLKLPPSSIAKILPINRPKLYRAYKRVITNKEFFRKLIYILLKDES</sequence>
<dbReference type="EMBL" id="HE613800">
    <property type="protein sequence ID" value="CCE69805.1"/>
    <property type="molecule type" value="Genomic_DNA"/>
</dbReference>
<proteinExistence type="predicted"/>
<gene>
    <name evidence="1" type="ordered locus">PAB2064</name>
</gene>
<dbReference type="AlphaFoldDB" id="G8ZGC6"/>
<accession>G8ZGC6</accession>
<name>G8ZGC6_PYRAB</name>
<dbReference type="Proteomes" id="UP000009139">
    <property type="component" value="Chromosome"/>
</dbReference>
<reference evidence="1 2" key="1">
    <citation type="journal article" date="2012" name="Curr. Microbiol.">
        <title>Re-annotation of two hyperthermophilic archaea Pyrococcus abyssi GE5 and Pyrococcus furiosus DSM 3638.</title>
        <authorList>
            <person name="Gao J."/>
            <person name="Wang J."/>
        </authorList>
    </citation>
    <scope>GENOME REANNOTATION</scope>
    <source>
        <strain evidence="2">GE5 / Orsay</strain>
    </source>
</reference>
<evidence type="ECO:0000313" key="2">
    <source>
        <dbReference type="Proteomes" id="UP000009139"/>
    </source>
</evidence>
<evidence type="ECO:0000313" key="1">
    <source>
        <dbReference type="EMBL" id="CCE69805.1"/>
    </source>
</evidence>
<dbReference type="RefSeq" id="WP_231845563.1">
    <property type="nucleotide sequence ID" value="NC_000868.1"/>
</dbReference>
<comment type="miscellaneous">
    <text evidence="1">The sequence shown here is derived from an EMBL/GenBank/DDBJ third party annotation (TPA) entry.</text>
</comment>